<dbReference type="Pfam" id="PF00312">
    <property type="entry name" value="Ribosomal_S15"/>
    <property type="match status" value="1"/>
</dbReference>
<proteinExistence type="inferred from homology"/>
<gene>
    <name evidence="5" type="ORF">DNK47_01440</name>
</gene>
<dbReference type="InterPro" id="IPR009068">
    <property type="entry name" value="uS15_NS1_RNA-bd_sf"/>
</dbReference>
<organism evidence="5 6">
    <name type="scientific">Mycoplasma wenyonii</name>
    <dbReference type="NCBI Taxonomy" id="65123"/>
    <lineage>
        <taxon>Bacteria</taxon>
        <taxon>Bacillati</taxon>
        <taxon>Mycoplasmatota</taxon>
        <taxon>Mollicutes</taxon>
        <taxon>Mycoplasmataceae</taxon>
        <taxon>Mycoplasma</taxon>
    </lineage>
</organism>
<comment type="similarity">
    <text evidence="4">Belongs to the universal ribosomal protein uS15 family.</text>
</comment>
<evidence type="ECO:0000256" key="1">
    <source>
        <dbReference type="ARBA" id="ARBA00022980"/>
    </source>
</evidence>
<keyword evidence="6" id="KW-1185">Reference proteome</keyword>
<dbReference type="GO" id="GO:0006412">
    <property type="term" value="P:translation"/>
    <property type="evidence" value="ECO:0007669"/>
    <property type="project" value="InterPro"/>
</dbReference>
<evidence type="ECO:0000313" key="6">
    <source>
        <dbReference type="Proteomes" id="UP000249762"/>
    </source>
</evidence>
<evidence type="ECO:0000256" key="2">
    <source>
        <dbReference type="ARBA" id="ARBA00023274"/>
    </source>
</evidence>
<dbReference type="PANTHER" id="PTHR23321:SF26">
    <property type="entry name" value="SMALL RIBOSOMAL SUBUNIT PROTEIN US15M"/>
    <property type="match status" value="1"/>
</dbReference>
<dbReference type="InterPro" id="IPR005290">
    <property type="entry name" value="Ribosomal_uS15_bac-type"/>
</dbReference>
<reference evidence="6" key="1">
    <citation type="submission" date="2018-06" db="EMBL/GenBank/DDBJ databases">
        <authorList>
            <person name="Martinez Ocampo F."/>
            <person name="Quiroz Castaneda R.E."/>
            <person name="Rojas Lopez X."/>
        </authorList>
    </citation>
    <scope>NUCLEOTIDE SEQUENCE [LARGE SCALE GENOMIC DNA]</scope>
    <source>
        <strain evidence="6">INIFAP02</strain>
    </source>
</reference>
<sequence>MQQEFTCGDHVFQLRECWKRIKKLQQHLKKNKKDFYSKLALAKLLSKRRRFLSYLKRKSPENYRMVLKEITNARDVL</sequence>
<dbReference type="AlphaFoldDB" id="A0A328PUQ7"/>
<dbReference type="GO" id="GO:0005840">
    <property type="term" value="C:ribosome"/>
    <property type="evidence" value="ECO:0007669"/>
    <property type="project" value="UniProtKB-KW"/>
</dbReference>
<dbReference type="GO" id="GO:0005737">
    <property type="term" value="C:cytoplasm"/>
    <property type="evidence" value="ECO:0007669"/>
    <property type="project" value="UniProtKB-ARBA"/>
</dbReference>
<dbReference type="Gene3D" id="1.10.287.10">
    <property type="entry name" value="S15/NS1, RNA-binding"/>
    <property type="match status" value="1"/>
</dbReference>
<dbReference type="GO" id="GO:1990904">
    <property type="term" value="C:ribonucleoprotein complex"/>
    <property type="evidence" value="ECO:0007669"/>
    <property type="project" value="UniProtKB-KW"/>
</dbReference>
<dbReference type="EMBL" id="QKVO01000003">
    <property type="protein sequence ID" value="RAO95151.1"/>
    <property type="molecule type" value="Genomic_DNA"/>
</dbReference>
<dbReference type="GO" id="GO:0003735">
    <property type="term" value="F:structural constituent of ribosome"/>
    <property type="evidence" value="ECO:0007669"/>
    <property type="project" value="InterPro"/>
</dbReference>
<name>A0A328PUQ7_9MOLU</name>
<dbReference type="SUPFAM" id="SSF47060">
    <property type="entry name" value="S15/NS1 RNA-binding domain"/>
    <property type="match status" value="1"/>
</dbReference>
<keyword evidence="1 4" id="KW-0689">Ribosomal protein</keyword>
<dbReference type="CDD" id="cd00353">
    <property type="entry name" value="Ribosomal_S15p_S13e"/>
    <property type="match status" value="1"/>
</dbReference>
<keyword evidence="2 4" id="KW-0687">Ribonucleoprotein</keyword>
<dbReference type="InterPro" id="IPR000589">
    <property type="entry name" value="Ribosomal_uS15"/>
</dbReference>
<dbReference type="SMART" id="SM01387">
    <property type="entry name" value="Ribosomal_S15"/>
    <property type="match status" value="1"/>
</dbReference>
<evidence type="ECO:0000313" key="5">
    <source>
        <dbReference type="EMBL" id="RAO95151.1"/>
    </source>
</evidence>
<evidence type="ECO:0000256" key="3">
    <source>
        <dbReference type="ARBA" id="ARBA00035313"/>
    </source>
</evidence>
<dbReference type="Proteomes" id="UP000249762">
    <property type="component" value="Unassembled WGS sequence"/>
</dbReference>
<comment type="caution">
    <text evidence="5">The sequence shown here is derived from an EMBL/GenBank/DDBJ whole genome shotgun (WGS) entry which is preliminary data.</text>
</comment>
<dbReference type="PANTHER" id="PTHR23321">
    <property type="entry name" value="RIBOSOMAL PROTEIN S15, BACTERIAL AND ORGANELLAR"/>
    <property type="match status" value="1"/>
</dbReference>
<accession>A0A328PUQ7</accession>
<evidence type="ECO:0000256" key="4">
    <source>
        <dbReference type="RuleBase" id="RU003919"/>
    </source>
</evidence>
<protein>
    <recommendedName>
        <fullName evidence="3">30S ribosomal protein S15</fullName>
    </recommendedName>
</protein>